<reference evidence="1 2" key="1">
    <citation type="journal article" date="2013" name="Genome Announc.">
        <title>Genome Sequence of the Pigment-Producing Bacterium Pseudogulbenkiania ferrooxidans, Isolated from Loktak Lake.</title>
        <authorList>
            <person name="Puranik S."/>
            <person name="Talkal R."/>
            <person name="Qureshi A."/>
            <person name="Khardenavis A."/>
            <person name="Kapley A."/>
            <person name="Purohit H.J."/>
        </authorList>
    </citation>
    <scope>NUCLEOTIDE SEQUENCE [LARGE SCALE GENOMIC DNA]</scope>
    <source>
        <strain evidence="1 2">EGD-HP2</strain>
    </source>
</reference>
<gene>
    <name evidence="1" type="ORF">O166_19880</name>
</gene>
<name>A0ABN0NBM1_9NEIS</name>
<evidence type="ECO:0000313" key="2">
    <source>
        <dbReference type="Proteomes" id="UP000016426"/>
    </source>
</evidence>
<evidence type="ECO:0008006" key="3">
    <source>
        <dbReference type="Google" id="ProtNLM"/>
    </source>
</evidence>
<dbReference type="Pfam" id="PF07209">
    <property type="entry name" value="DUF1415"/>
    <property type="match status" value="1"/>
</dbReference>
<dbReference type="InterPro" id="IPR009858">
    <property type="entry name" value="DUF1415"/>
</dbReference>
<proteinExistence type="predicted"/>
<comment type="caution">
    <text evidence="1">The sequence shown here is derived from an EMBL/GenBank/DDBJ whole genome shotgun (WGS) entry which is preliminary data.</text>
</comment>
<dbReference type="Proteomes" id="UP000016426">
    <property type="component" value="Unassembled WGS sequence"/>
</dbReference>
<keyword evidence="2" id="KW-1185">Reference proteome</keyword>
<sequence length="213" mass="23752">MVVMRKPGFVRVFCILIEKIRAIAIGARMSDNHETVIAATREWVEKAVIGLNLCPFAKSVYVKNQVRIQVSEAANPQQLAEELAAELKLLADTDPQEIDTTLLVHPNTLARFLDFNEFLDIADAIVEDLGLDGVIQVASFHPKFQFDGTGVNDIDNYTNRSPYPTLHLIREASIDRAVEAFPEAEAIYERNIETLQTLGLAGWKAMFAPKPSE</sequence>
<organism evidence="1 2">
    <name type="scientific">Pseudogulbenkiania ferrooxidans EGD-HP2</name>
    <dbReference type="NCBI Taxonomy" id="1388764"/>
    <lineage>
        <taxon>Bacteria</taxon>
        <taxon>Pseudomonadati</taxon>
        <taxon>Pseudomonadota</taxon>
        <taxon>Betaproteobacteria</taxon>
        <taxon>Neisseriales</taxon>
        <taxon>Chromobacteriaceae</taxon>
        <taxon>Pseudogulbenkiania</taxon>
    </lineage>
</organism>
<protein>
    <recommendedName>
        <fullName evidence="3">Peptidase</fullName>
    </recommendedName>
</protein>
<evidence type="ECO:0000313" key="1">
    <source>
        <dbReference type="EMBL" id="ERE19849.1"/>
    </source>
</evidence>
<dbReference type="EMBL" id="AVPH01000028">
    <property type="protein sequence ID" value="ERE19849.1"/>
    <property type="molecule type" value="Genomic_DNA"/>
</dbReference>
<accession>A0ABN0NBM1</accession>